<dbReference type="InterPro" id="IPR029058">
    <property type="entry name" value="AB_hydrolase_fold"/>
</dbReference>
<keyword evidence="3" id="KW-1185">Reference proteome</keyword>
<name>A0ABV6PQU5_9BURK</name>
<dbReference type="SUPFAM" id="SSF53474">
    <property type="entry name" value="alpha/beta-Hydrolases"/>
    <property type="match status" value="1"/>
</dbReference>
<keyword evidence="2" id="KW-0378">Hydrolase</keyword>
<dbReference type="InterPro" id="IPR022742">
    <property type="entry name" value="Hydrolase_4"/>
</dbReference>
<comment type="caution">
    <text evidence="2">The sequence shown here is derived from an EMBL/GenBank/DDBJ whole genome shotgun (WGS) entry which is preliminary data.</text>
</comment>
<evidence type="ECO:0000259" key="1">
    <source>
        <dbReference type="Pfam" id="PF12146"/>
    </source>
</evidence>
<dbReference type="Pfam" id="PF12146">
    <property type="entry name" value="Hydrolase_4"/>
    <property type="match status" value="1"/>
</dbReference>
<dbReference type="GO" id="GO:0016787">
    <property type="term" value="F:hydrolase activity"/>
    <property type="evidence" value="ECO:0007669"/>
    <property type="project" value="UniProtKB-KW"/>
</dbReference>
<dbReference type="Gene3D" id="3.40.50.1820">
    <property type="entry name" value="alpha/beta hydrolase"/>
    <property type="match status" value="1"/>
</dbReference>
<accession>A0ABV6PQU5</accession>
<evidence type="ECO:0000313" key="3">
    <source>
        <dbReference type="Proteomes" id="UP001589834"/>
    </source>
</evidence>
<dbReference type="EMBL" id="JBHLTN010000004">
    <property type="protein sequence ID" value="MFC0591358.1"/>
    <property type="molecule type" value="Genomic_DNA"/>
</dbReference>
<organism evidence="2 3">
    <name type="scientific">Ottowia pentelensis</name>
    <dbReference type="NCBI Taxonomy" id="511108"/>
    <lineage>
        <taxon>Bacteria</taxon>
        <taxon>Pseudomonadati</taxon>
        <taxon>Pseudomonadota</taxon>
        <taxon>Betaproteobacteria</taxon>
        <taxon>Burkholderiales</taxon>
        <taxon>Comamonadaceae</taxon>
        <taxon>Ottowia</taxon>
    </lineage>
</organism>
<sequence>MIRKLSWLVAPLLLALAAYCGGIGWQLSSGLKQMVTVGGPFTNRTLQTRDPLTLDYDGDPQHAFGWPFESVSIASELGPLPAWVIPPAAGAGDTWMVYTHGIGGRREDGYRVTSVARPLGITTLLYAYRNDAGAPRSPDGIYAFGLTEWHDLDAAVETARRHGAKHIILAAQSMGGAIVGQYLRHAAHTGDVVAAVLDAPALDLRATLQHYVEAKRLPLSGAVTWVATQITPGRVGIRLDDTLTLPVFATRPRFLFDAHGDTDALVPIVISDELKRLRPDMTYVRTHARHVESWSEDPARYRAALRGFLEKVLAAEP</sequence>
<proteinExistence type="predicted"/>
<protein>
    <submittedName>
        <fullName evidence="2">Alpha/beta hydrolase</fullName>
    </submittedName>
</protein>
<feature type="domain" description="Serine aminopeptidase S33" evidence="1">
    <location>
        <begin position="150"/>
        <end position="217"/>
    </location>
</feature>
<reference evidence="2 3" key="1">
    <citation type="submission" date="2024-09" db="EMBL/GenBank/DDBJ databases">
        <authorList>
            <person name="Sun Q."/>
            <person name="Mori K."/>
        </authorList>
    </citation>
    <scope>NUCLEOTIDE SEQUENCE [LARGE SCALE GENOMIC DNA]</scope>
    <source>
        <strain evidence="2 3">NCAIM B.02336</strain>
    </source>
</reference>
<dbReference type="RefSeq" id="WP_377479274.1">
    <property type="nucleotide sequence ID" value="NZ_JBHLTN010000004.1"/>
</dbReference>
<dbReference type="Proteomes" id="UP001589834">
    <property type="component" value="Unassembled WGS sequence"/>
</dbReference>
<evidence type="ECO:0000313" key="2">
    <source>
        <dbReference type="EMBL" id="MFC0591358.1"/>
    </source>
</evidence>
<gene>
    <name evidence="2" type="ORF">ACFFGG_02195</name>
</gene>